<evidence type="ECO:0008006" key="4">
    <source>
        <dbReference type="Google" id="ProtNLM"/>
    </source>
</evidence>
<dbReference type="AlphaFoldDB" id="B4D839"/>
<comment type="caution">
    <text evidence="2">The sequence shown here is derived from an EMBL/GenBank/DDBJ whole genome shotgun (WGS) entry which is preliminary data.</text>
</comment>
<dbReference type="Proteomes" id="UP000005824">
    <property type="component" value="Unassembled WGS sequence"/>
</dbReference>
<keyword evidence="3" id="KW-1185">Reference proteome</keyword>
<dbReference type="GO" id="GO:0005576">
    <property type="term" value="C:extracellular region"/>
    <property type="evidence" value="ECO:0007669"/>
    <property type="project" value="UniProtKB-SubCell"/>
</dbReference>
<evidence type="ECO:0000313" key="2">
    <source>
        <dbReference type="EMBL" id="EDY17393.1"/>
    </source>
</evidence>
<accession>B4D839</accession>
<gene>
    <name evidence="2" type="ORF">CfE428DRAFT_5079</name>
</gene>
<proteinExistence type="predicted"/>
<protein>
    <recommendedName>
        <fullName evidence="4">DNRLRE domain-containing protein</fullName>
    </recommendedName>
</protein>
<dbReference type="eggNOG" id="ENOG50330Z8">
    <property type="taxonomic scope" value="Bacteria"/>
</dbReference>
<dbReference type="NCBIfam" id="NF033679">
    <property type="entry name" value="DNRLRE_dom"/>
    <property type="match status" value="1"/>
</dbReference>
<organism evidence="2 3">
    <name type="scientific">Chthoniobacter flavus Ellin428</name>
    <dbReference type="NCBI Taxonomy" id="497964"/>
    <lineage>
        <taxon>Bacteria</taxon>
        <taxon>Pseudomonadati</taxon>
        <taxon>Verrucomicrobiota</taxon>
        <taxon>Spartobacteria</taxon>
        <taxon>Chthoniobacterales</taxon>
        <taxon>Chthoniobacteraceae</taxon>
        <taxon>Chthoniobacter</taxon>
    </lineage>
</organism>
<reference evidence="2 3" key="1">
    <citation type="journal article" date="2011" name="J. Bacteriol.">
        <title>Genome sequence of Chthoniobacter flavus Ellin428, an aerobic heterotrophic soil bacterium.</title>
        <authorList>
            <person name="Kant R."/>
            <person name="van Passel M.W."/>
            <person name="Palva A."/>
            <person name="Lucas S."/>
            <person name="Lapidus A."/>
            <person name="Glavina Del Rio T."/>
            <person name="Dalin E."/>
            <person name="Tice H."/>
            <person name="Bruce D."/>
            <person name="Goodwin L."/>
            <person name="Pitluck S."/>
            <person name="Larimer F.W."/>
            <person name="Land M.L."/>
            <person name="Hauser L."/>
            <person name="Sangwan P."/>
            <person name="de Vos W.M."/>
            <person name="Janssen P.H."/>
            <person name="Smidt H."/>
        </authorList>
    </citation>
    <scope>NUCLEOTIDE SEQUENCE [LARGE SCALE GENOMIC DNA]</scope>
    <source>
        <strain evidence="2 3">Ellin428</strain>
    </source>
</reference>
<dbReference type="RefSeq" id="WP_006982400.1">
    <property type="nucleotide sequence ID" value="NZ_ABVL01000020.1"/>
</dbReference>
<feature type="signal peptide" evidence="1">
    <location>
        <begin position="1"/>
        <end position="25"/>
    </location>
</feature>
<dbReference type="STRING" id="497964.CfE428DRAFT_5079"/>
<keyword evidence="1" id="KW-0732">Signal</keyword>
<name>B4D839_9BACT</name>
<sequence length="264" mass="27278">MLLAPFRYPLLLTLALAGVVVPAWATTVDLVPVADTTIFSAYPDNNFGASTLETGSNGVGAPGRALVRFDLSSIPVGAVITDVELTMTVVRVPPGDQHAGAIDSDFNLYRMLVPWTEGTGGGNSGGIAQVGETTWNELGADGVAAWGTPGGQIGTDYANNPSTSAAVGTVTGAIGWGSTPDFVADAQFWLENPDQNFGFITISDQEGAPGTARRMASRESAGGSIPPPTLTLTYSLVPEPNVGVLSVVGLMAWSGRRLRARGSR</sequence>
<evidence type="ECO:0000313" key="3">
    <source>
        <dbReference type="Proteomes" id="UP000005824"/>
    </source>
</evidence>
<feature type="chain" id="PRO_5002800628" description="DNRLRE domain-containing protein" evidence="1">
    <location>
        <begin position="26"/>
        <end position="264"/>
    </location>
</feature>
<dbReference type="InParanoid" id="B4D839"/>
<dbReference type="EMBL" id="ABVL01000020">
    <property type="protein sequence ID" value="EDY17393.1"/>
    <property type="molecule type" value="Genomic_DNA"/>
</dbReference>
<evidence type="ECO:0000256" key="1">
    <source>
        <dbReference type="SAM" id="SignalP"/>
    </source>
</evidence>